<accession>A0A948RVV9</accession>
<gene>
    <name evidence="2" type="ORF">KJ970_03270</name>
</gene>
<feature type="signal peptide" evidence="1">
    <location>
        <begin position="1"/>
        <end position="21"/>
    </location>
</feature>
<proteinExistence type="predicted"/>
<keyword evidence="1" id="KW-0732">Signal</keyword>
<evidence type="ECO:0000313" key="3">
    <source>
        <dbReference type="Proteomes" id="UP000777784"/>
    </source>
</evidence>
<dbReference type="AlphaFoldDB" id="A0A948RVV9"/>
<sequence>MRITLILFLIAFSGSYSVSFAIVDCPDLCTDPEDVICVTELLDAFEPFIEFVDEGPGPEYSRTEYPIYFDDDLYVENNREDLPGVLSPKVLYRQAVRLIDVDLTEYWLLEYHYYYPANCILMYR</sequence>
<name>A0A948RVV9_UNCEI</name>
<protein>
    <submittedName>
        <fullName evidence="2">Uncharacterized protein</fullName>
    </submittedName>
</protein>
<evidence type="ECO:0000256" key="1">
    <source>
        <dbReference type="SAM" id="SignalP"/>
    </source>
</evidence>
<dbReference type="EMBL" id="JAHJDP010000020">
    <property type="protein sequence ID" value="MBU2689922.1"/>
    <property type="molecule type" value="Genomic_DNA"/>
</dbReference>
<organism evidence="2 3">
    <name type="scientific">Eiseniibacteriota bacterium</name>
    <dbReference type="NCBI Taxonomy" id="2212470"/>
    <lineage>
        <taxon>Bacteria</taxon>
        <taxon>Candidatus Eiseniibacteriota</taxon>
    </lineage>
</organism>
<evidence type="ECO:0000313" key="2">
    <source>
        <dbReference type="EMBL" id="MBU2689922.1"/>
    </source>
</evidence>
<feature type="chain" id="PRO_5037162995" evidence="1">
    <location>
        <begin position="22"/>
        <end position="124"/>
    </location>
</feature>
<comment type="caution">
    <text evidence="2">The sequence shown here is derived from an EMBL/GenBank/DDBJ whole genome shotgun (WGS) entry which is preliminary data.</text>
</comment>
<dbReference type="Proteomes" id="UP000777784">
    <property type="component" value="Unassembled WGS sequence"/>
</dbReference>
<reference evidence="2" key="1">
    <citation type="submission" date="2021-05" db="EMBL/GenBank/DDBJ databases">
        <title>Energy efficiency and biological interactions define the core microbiome of deep oligotrophic groundwater.</title>
        <authorList>
            <person name="Mehrshad M."/>
            <person name="Lopez-Fernandez M."/>
            <person name="Bell E."/>
            <person name="Bernier-Latmani R."/>
            <person name="Bertilsson S."/>
            <person name="Dopson M."/>
        </authorList>
    </citation>
    <scope>NUCLEOTIDE SEQUENCE</scope>
    <source>
        <strain evidence="2">Modern_marine.mb.64</strain>
    </source>
</reference>